<protein>
    <submittedName>
        <fullName evidence="1">Uncharacterized protein</fullName>
    </submittedName>
</protein>
<gene>
    <name evidence="1" type="ORF">MOMUL_24610</name>
</gene>
<reference evidence="1 2" key="1">
    <citation type="submission" date="2016-02" db="EMBL/GenBank/DDBJ databases">
        <title>Genome sequence of Moorella mulderi DSM 14980.</title>
        <authorList>
            <person name="Poehlein A."/>
            <person name="Daniel R."/>
        </authorList>
    </citation>
    <scope>NUCLEOTIDE SEQUENCE [LARGE SCALE GENOMIC DNA]</scope>
    <source>
        <strain evidence="1 2">DSM 14980</strain>
    </source>
</reference>
<proteinExistence type="predicted"/>
<dbReference type="RefSeq" id="WP_153018397.1">
    <property type="nucleotide sequence ID" value="NZ_LTBC01000013.1"/>
</dbReference>
<dbReference type="REBASE" id="151157">
    <property type="entry name" value="Mmu14980ORF24600P"/>
</dbReference>
<dbReference type="Proteomes" id="UP000075670">
    <property type="component" value="Unassembled WGS sequence"/>
</dbReference>
<evidence type="ECO:0000313" key="1">
    <source>
        <dbReference type="EMBL" id="KYH31231.1"/>
    </source>
</evidence>
<dbReference type="PATRIC" id="fig|1122241.3.peg.2624"/>
<dbReference type="AlphaFoldDB" id="A0A151AUF3"/>
<name>A0A151AUF3_9FIRM</name>
<dbReference type="Gene3D" id="1.10.30.50">
    <property type="match status" value="1"/>
</dbReference>
<dbReference type="EMBL" id="LTBC01000013">
    <property type="protein sequence ID" value="KYH31231.1"/>
    <property type="molecule type" value="Genomic_DNA"/>
</dbReference>
<keyword evidence="2" id="KW-1185">Reference proteome</keyword>
<comment type="caution">
    <text evidence="1">The sequence shown here is derived from an EMBL/GenBank/DDBJ whole genome shotgun (WGS) entry which is preliminary data.</text>
</comment>
<organism evidence="1 2">
    <name type="scientific">Moorella mulderi DSM 14980</name>
    <dbReference type="NCBI Taxonomy" id="1122241"/>
    <lineage>
        <taxon>Bacteria</taxon>
        <taxon>Bacillati</taxon>
        <taxon>Bacillota</taxon>
        <taxon>Clostridia</taxon>
        <taxon>Neomoorellales</taxon>
        <taxon>Neomoorellaceae</taxon>
        <taxon>Neomoorella</taxon>
    </lineage>
</organism>
<evidence type="ECO:0000313" key="2">
    <source>
        <dbReference type="Proteomes" id="UP000075670"/>
    </source>
</evidence>
<dbReference type="OrthoDB" id="9802901at2"/>
<sequence>MANPNNKASKLLQYVKNSLNLSDNEANKLEKRLWLFASCIRQPRKDDRSCNKTPFFNRWDINNQTSYLTPEDPRYATEEECQRVYETLLAMLLEAYGISIPPDSDIKIVEETLGRSFKPHSLICVHTGKMISGDDIKRALSYTTQRLGNYEIPTSYRVELNAGGRHEHTNVGWMKPLHIIYTLRNILRSHLRRAGVPSNAIKNALDKIQVKAYCTDKVTMPPYFSNRDVRWATWPSSNQYASHYECAMIELELLAELYEFAGAPLLPDKIKSQIIEARRRTFLSHPRRCFVTGRVLNFIDYVQAAINTQGGRSAYHVGHITPLTRGGRHTWENIAWQSDDGNRIQGNDTVQEIEVKLVDAVMYHLRRDMEKEKPSREFYEKVEMLWSLLNDIREYQGKPRFQW</sequence>
<accession>A0A151AUF3</accession>